<dbReference type="EMBL" id="JASCZI010060537">
    <property type="protein sequence ID" value="MED6133615.1"/>
    <property type="molecule type" value="Genomic_DNA"/>
</dbReference>
<feature type="compositionally biased region" description="Polar residues" evidence="1">
    <location>
        <begin position="8"/>
        <end position="20"/>
    </location>
</feature>
<organism evidence="2 3">
    <name type="scientific">Stylosanthes scabra</name>
    <dbReference type="NCBI Taxonomy" id="79078"/>
    <lineage>
        <taxon>Eukaryota</taxon>
        <taxon>Viridiplantae</taxon>
        <taxon>Streptophyta</taxon>
        <taxon>Embryophyta</taxon>
        <taxon>Tracheophyta</taxon>
        <taxon>Spermatophyta</taxon>
        <taxon>Magnoliopsida</taxon>
        <taxon>eudicotyledons</taxon>
        <taxon>Gunneridae</taxon>
        <taxon>Pentapetalae</taxon>
        <taxon>rosids</taxon>
        <taxon>fabids</taxon>
        <taxon>Fabales</taxon>
        <taxon>Fabaceae</taxon>
        <taxon>Papilionoideae</taxon>
        <taxon>50 kb inversion clade</taxon>
        <taxon>dalbergioids sensu lato</taxon>
        <taxon>Dalbergieae</taxon>
        <taxon>Pterocarpus clade</taxon>
        <taxon>Stylosanthes</taxon>
    </lineage>
</organism>
<feature type="compositionally biased region" description="Low complexity" evidence="1">
    <location>
        <begin position="58"/>
        <end position="75"/>
    </location>
</feature>
<sequence>MKPKIPFGQNSSTGPQQLKPTPSRKIHLSSTNRVRVQPRGRSGPGKCGVSASVTGTQATPVSSSSGRASAATASTKLSVSKERTCTMPAKDGGPTHTTPPFTESSYRGSAASCLAKDARPSTASTKYGGPATVPQSQTVPPCPEKESVVIPSTLPSEKEKSVSPSSPTPARKRRRPPSLQNSPKSVVPDGGLQAPASSASVPQRCEGVVSTSKSGPVA</sequence>
<dbReference type="Proteomes" id="UP001341840">
    <property type="component" value="Unassembled WGS sequence"/>
</dbReference>
<name>A0ABU6SAY5_9FABA</name>
<protein>
    <submittedName>
        <fullName evidence="2">Uncharacterized protein</fullName>
    </submittedName>
</protein>
<feature type="compositionally biased region" description="Polar residues" evidence="1">
    <location>
        <begin position="209"/>
        <end position="218"/>
    </location>
</feature>
<feature type="region of interest" description="Disordered" evidence="1">
    <location>
        <begin position="1"/>
        <end position="218"/>
    </location>
</feature>
<keyword evidence="3" id="KW-1185">Reference proteome</keyword>
<proteinExistence type="predicted"/>
<gene>
    <name evidence="2" type="ORF">PIB30_029787</name>
</gene>
<feature type="compositionally biased region" description="Polar residues" evidence="1">
    <location>
        <begin position="95"/>
        <end position="107"/>
    </location>
</feature>
<comment type="caution">
    <text evidence="2">The sequence shown here is derived from an EMBL/GenBank/DDBJ whole genome shotgun (WGS) entry which is preliminary data.</text>
</comment>
<accession>A0ABU6SAY5</accession>
<reference evidence="2 3" key="1">
    <citation type="journal article" date="2023" name="Plants (Basel)">
        <title>Bridging the Gap: Combining Genomics and Transcriptomics Approaches to Understand Stylosanthes scabra, an Orphan Legume from the Brazilian Caatinga.</title>
        <authorList>
            <person name="Ferreira-Neto J.R.C."/>
            <person name="da Silva M.D."/>
            <person name="Binneck E."/>
            <person name="de Melo N.F."/>
            <person name="da Silva R.H."/>
            <person name="de Melo A.L.T.M."/>
            <person name="Pandolfi V."/>
            <person name="Bustamante F.O."/>
            <person name="Brasileiro-Vidal A.C."/>
            <person name="Benko-Iseppon A.M."/>
        </authorList>
    </citation>
    <scope>NUCLEOTIDE SEQUENCE [LARGE SCALE GENOMIC DNA]</scope>
    <source>
        <tissue evidence="2">Leaves</tissue>
    </source>
</reference>
<evidence type="ECO:0000256" key="1">
    <source>
        <dbReference type="SAM" id="MobiDB-lite"/>
    </source>
</evidence>
<evidence type="ECO:0000313" key="2">
    <source>
        <dbReference type="EMBL" id="MED6133615.1"/>
    </source>
</evidence>
<evidence type="ECO:0000313" key="3">
    <source>
        <dbReference type="Proteomes" id="UP001341840"/>
    </source>
</evidence>